<dbReference type="KEGG" id="sbae:DSM104329_04346"/>
<accession>A0A9E6Y0P9</accession>
<organism evidence="4 5">
    <name type="scientific">Capillimicrobium parvum</name>
    <dbReference type="NCBI Taxonomy" id="2884022"/>
    <lineage>
        <taxon>Bacteria</taxon>
        <taxon>Bacillati</taxon>
        <taxon>Actinomycetota</taxon>
        <taxon>Thermoleophilia</taxon>
        <taxon>Solirubrobacterales</taxon>
        <taxon>Capillimicrobiaceae</taxon>
        <taxon>Capillimicrobium</taxon>
    </lineage>
</organism>
<sequence>MSRALSAAALSLAALLAPAALAAAQPTRIALDERAGLTAVAVAPATASSRGAALPTRTVTVAGPRATVTHRGALRLRSRGRTLELSAIRVRIGARSALTARVAGQRRRLFVIAAPATRRTVDATGASITDAPLRLTRSGAALLRERLRAPAVRPGQIGRIDLDADATTAPAGAPTAPTVTGPPTPGGAALTARPATAVPIVGGRVRWSPRASWLGYLQQGEGASAEGGAAFDGATYALPVSGGWFDRATGRGVIATTGTTRFRYGAHDIDSAYGAWTYDLAATTPKAVATIERDSSGIPGLAGRRRPIQLVKGAGPGALAAGAAGETVTWTDLPVTLSAEGVELFLAYLYDSDQGRITIEASLG</sequence>
<dbReference type="RefSeq" id="WP_259311964.1">
    <property type="nucleotide sequence ID" value="NZ_CP087164.1"/>
</dbReference>
<evidence type="ECO:0000313" key="4">
    <source>
        <dbReference type="EMBL" id="UGS37924.1"/>
    </source>
</evidence>
<feature type="compositionally biased region" description="Low complexity" evidence="1">
    <location>
        <begin position="167"/>
        <end position="179"/>
    </location>
</feature>
<reference evidence="4" key="1">
    <citation type="journal article" date="2022" name="Int. J. Syst. Evol. Microbiol.">
        <title>Pseudomonas aegrilactucae sp. nov. and Pseudomonas morbosilactucae sp. nov., pathogens causing bacterial rot of lettuce in Japan.</title>
        <authorList>
            <person name="Sawada H."/>
            <person name="Fujikawa T."/>
            <person name="Satou M."/>
        </authorList>
    </citation>
    <scope>NUCLEOTIDE SEQUENCE</scope>
    <source>
        <strain evidence="4">0166_1</strain>
    </source>
</reference>
<feature type="chain" id="PRO_5039108609" description="Htaa domain-containing protein" evidence="2">
    <location>
        <begin position="23"/>
        <end position="364"/>
    </location>
</feature>
<dbReference type="AlphaFoldDB" id="A0A9E6Y0P9"/>
<proteinExistence type="predicted"/>
<dbReference type="Pfam" id="PF04213">
    <property type="entry name" value="HtaA"/>
    <property type="match status" value="1"/>
</dbReference>
<protein>
    <recommendedName>
        <fullName evidence="3">Htaa domain-containing protein</fullName>
    </recommendedName>
</protein>
<name>A0A9E6Y0P9_9ACTN</name>
<evidence type="ECO:0000259" key="3">
    <source>
        <dbReference type="Pfam" id="PF04213"/>
    </source>
</evidence>
<keyword evidence="2" id="KW-0732">Signal</keyword>
<gene>
    <name evidence="4" type="ORF">DSM104329_04346</name>
</gene>
<evidence type="ECO:0000313" key="5">
    <source>
        <dbReference type="Proteomes" id="UP001162834"/>
    </source>
</evidence>
<keyword evidence="5" id="KW-1185">Reference proteome</keyword>
<evidence type="ECO:0000256" key="2">
    <source>
        <dbReference type="SAM" id="SignalP"/>
    </source>
</evidence>
<dbReference type="Proteomes" id="UP001162834">
    <property type="component" value="Chromosome"/>
</dbReference>
<feature type="domain" description="Htaa" evidence="3">
    <location>
        <begin position="203"/>
        <end position="348"/>
    </location>
</feature>
<dbReference type="EMBL" id="CP087164">
    <property type="protein sequence ID" value="UGS37924.1"/>
    <property type="molecule type" value="Genomic_DNA"/>
</dbReference>
<dbReference type="InterPro" id="IPR007331">
    <property type="entry name" value="Htaa"/>
</dbReference>
<evidence type="ECO:0000256" key="1">
    <source>
        <dbReference type="SAM" id="MobiDB-lite"/>
    </source>
</evidence>
<feature type="region of interest" description="Disordered" evidence="1">
    <location>
        <begin position="167"/>
        <end position="191"/>
    </location>
</feature>
<feature type="signal peptide" evidence="2">
    <location>
        <begin position="1"/>
        <end position="22"/>
    </location>
</feature>